<evidence type="ECO:0000256" key="4">
    <source>
        <dbReference type="ARBA" id="ARBA00022763"/>
    </source>
</evidence>
<organism evidence="18 19">
    <name type="scientific">Nostocoides japonicum T1-X7</name>
    <dbReference type="NCBI Taxonomy" id="1194083"/>
    <lineage>
        <taxon>Bacteria</taxon>
        <taxon>Bacillati</taxon>
        <taxon>Actinomycetota</taxon>
        <taxon>Actinomycetes</taxon>
        <taxon>Micrococcales</taxon>
        <taxon>Intrasporangiaceae</taxon>
        <taxon>Nostocoides</taxon>
    </lineage>
</organism>
<dbReference type="SMART" id="SM01232">
    <property type="entry name" value="H2TH"/>
    <property type="match status" value="1"/>
</dbReference>
<evidence type="ECO:0000313" key="18">
    <source>
        <dbReference type="EMBL" id="CCH76319.1"/>
    </source>
</evidence>
<dbReference type="PROSITE" id="PS51068">
    <property type="entry name" value="FPG_CAT"/>
    <property type="match status" value="1"/>
</dbReference>
<protein>
    <recommendedName>
        <fullName evidence="2">DNA-(apurinic or apyrimidinic site) lyase</fullName>
        <ecNumber evidence="2">4.2.99.18</ecNumber>
    </recommendedName>
</protein>
<comment type="similarity">
    <text evidence="1">Belongs to the FPG family.</text>
</comment>
<dbReference type="SUPFAM" id="SSF46946">
    <property type="entry name" value="S13-like H2TH domain"/>
    <property type="match status" value="1"/>
</dbReference>
<dbReference type="Proteomes" id="UP000035721">
    <property type="component" value="Unassembled WGS sequence"/>
</dbReference>
<reference evidence="18 19" key="1">
    <citation type="journal article" date="2013" name="ISME J.">
        <title>A metabolic model for members of the genus Tetrasphaera involved in enhanced biological phosphorus removal.</title>
        <authorList>
            <person name="Kristiansen R."/>
            <person name="Nguyen H.T.T."/>
            <person name="Saunders A.M."/>
            <person name="Nielsen J.L."/>
            <person name="Wimmer R."/>
            <person name="Le V.Q."/>
            <person name="McIlroy S.J."/>
            <person name="Petrovski S."/>
            <person name="Seviour R.J."/>
            <person name="Calteau A."/>
            <person name="Nielsen K.L."/>
            <person name="Nielsen P.H."/>
        </authorList>
    </citation>
    <scope>NUCLEOTIDE SEQUENCE [LARGE SCALE GENOMIC DNA]</scope>
    <source>
        <strain evidence="18 19">T1-X7</strain>
    </source>
</reference>
<dbReference type="InterPro" id="IPR015887">
    <property type="entry name" value="DNA_glyclase_Znf_dom_DNA_BS"/>
</dbReference>
<dbReference type="InterPro" id="IPR000214">
    <property type="entry name" value="Znf_DNA_glyclase/AP_lyase"/>
</dbReference>
<dbReference type="SMART" id="SM00898">
    <property type="entry name" value="Fapy_DNA_glyco"/>
    <property type="match status" value="1"/>
</dbReference>
<evidence type="ECO:0000256" key="12">
    <source>
        <dbReference type="ARBA" id="ARBA00023295"/>
    </source>
</evidence>
<keyword evidence="4" id="KW-0227">DNA damage</keyword>
<dbReference type="Pfam" id="PF01149">
    <property type="entry name" value="Fapy_DNA_glyco"/>
    <property type="match status" value="1"/>
</dbReference>
<name>A0A077LWE5_9MICO</name>
<feature type="region of interest" description="Disordered" evidence="15">
    <location>
        <begin position="269"/>
        <end position="293"/>
    </location>
</feature>
<proteinExistence type="inferred from homology"/>
<keyword evidence="12 18" id="KW-0326">Glycosidase</keyword>
<evidence type="ECO:0000256" key="1">
    <source>
        <dbReference type="ARBA" id="ARBA00009409"/>
    </source>
</evidence>
<dbReference type="InterPro" id="IPR015886">
    <property type="entry name" value="H2TH_FPG"/>
</dbReference>
<dbReference type="InterPro" id="IPR012319">
    <property type="entry name" value="FPG_cat"/>
</dbReference>
<dbReference type="GO" id="GO:0006284">
    <property type="term" value="P:base-excision repair"/>
    <property type="evidence" value="ECO:0007669"/>
    <property type="project" value="InterPro"/>
</dbReference>
<dbReference type="PROSITE" id="PS01242">
    <property type="entry name" value="ZF_FPG_1"/>
    <property type="match status" value="1"/>
</dbReference>
<evidence type="ECO:0000256" key="5">
    <source>
        <dbReference type="ARBA" id="ARBA00022771"/>
    </source>
</evidence>
<dbReference type="GO" id="GO:0140078">
    <property type="term" value="F:class I DNA-(apurinic or apyrimidinic site) endonuclease activity"/>
    <property type="evidence" value="ECO:0007669"/>
    <property type="project" value="UniProtKB-EC"/>
</dbReference>
<dbReference type="OrthoDB" id="9800855at2"/>
<feature type="domain" description="Formamidopyrimidine-DNA glycosylase catalytic" evidence="17">
    <location>
        <begin position="2"/>
        <end position="95"/>
    </location>
</feature>
<evidence type="ECO:0000256" key="15">
    <source>
        <dbReference type="SAM" id="MobiDB-lite"/>
    </source>
</evidence>
<sequence>MPEGDTVWRTAHRLDAALAGAVLTRWDLRWPSLATSDLRGATTVEVLPRGKHLLHRLDCGLTLHSHLRMEGQWRVAASGGDADRQARRPDVRAVLGTEDWTAIGLRLGMLDLVPTRDEGRHVGHLGPDILDPAWGERLGNIAVANLRAHGGTLGSALLDQRSVAGIGTMWAAEGLFIARLPPWDPPRAHLEALPGLLERVHTLMSAGLREAIPSSTGIHREGRSTYVHARSGRPCLRCGDTVRVASIGEAPTQRVLFYCPTCQGGLAPHDDGRPIRPLGAGRRPGAQPRLRKP</sequence>
<dbReference type="GO" id="GO:0000703">
    <property type="term" value="F:oxidized pyrimidine nucleobase lesion DNA N-glycosylase activity"/>
    <property type="evidence" value="ECO:0007669"/>
    <property type="project" value="TreeGrafter"/>
</dbReference>
<dbReference type="EMBL" id="CAJB01000024">
    <property type="protein sequence ID" value="CCH76319.1"/>
    <property type="molecule type" value="Genomic_DNA"/>
</dbReference>
<keyword evidence="8" id="KW-0238">DNA-binding</keyword>
<evidence type="ECO:0000256" key="13">
    <source>
        <dbReference type="ARBA" id="ARBA00044632"/>
    </source>
</evidence>
<comment type="catalytic activity">
    <reaction evidence="13">
        <text>2'-deoxyribonucleotide-(2'-deoxyribose 5'-phosphate)-2'-deoxyribonucleotide-DNA = a 3'-end 2'-deoxyribonucleotide-(2,3-dehydro-2,3-deoxyribose 5'-phosphate)-DNA + a 5'-end 5'-phospho-2'-deoxyribonucleoside-DNA + H(+)</text>
        <dbReference type="Rhea" id="RHEA:66592"/>
        <dbReference type="Rhea" id="RHEA-COMP:13180"/>
        <dbReference type="Rhea" id="RHEA-COMP:16897"/>
        <dbReference type="Rhea" id="RHEA-COMP:17067"/>
        <dbReference type="ChEBI" id="CHEBI:15378"/>
        <dbReference type="ChEBI" id="CHEBI:136412"/>
        <dbReference type="ChEBI" id="CHEBI:157695"/>
        <dbReference type="ChEBI" id="CHEBI:167181"/>
        <dbReference type="EC" id="4.2.99.18"/>
    </reaction>
</comment>
<dbReference type="Gene3D" id="1.10.8.50">
    <property type="match status" value="1"/>
</dbReference>
<dbReference type="GO" id="GO:0008270">
    <property type="term" value="F:zinc ion binding"/>
    <property type="evidence" value="ECO:0007669"/>
    <property type="project" value="UniProtKB-KW"/>
</dbReference>
<keyword evidence="3" id="KW-0479">Metal-binding</keyword>
<evidence type="ECO:0000256" key="7">
    <source>
        <dbReference type="ARBA" id="ARBA00022833"/>
    </source>
</evidence>
<dbReference type="PANTHER" id="PTHR42697:SF1">
    <property type="entry name" value="ENDONUCLEASE 8"/>
    <property type="match status" value="1"/>
</dbReference>
<dbReference type="STRING" id="1194083.BN12_120001"/>
<dbReference type="PANTHER" id="PTHR42697">
    <property type="entry name" value="ENDONUCLEASE 8"/>
    <property type="match status" value="1"/>
</dbReference>
<dbReference type="InterPro" id="IPR044090">
    <property type="entry name" value="Nei2_N"/>
</dbReference>
<dbReference type="Gene3D" id="3.20.190.10">
    <property type="entry name" value="MutM-like, N-terminal"/>
    <property type="match status" value="1"/>
</dbReference>
<dbReference type="GO" id="GO:0003684">
    <property type="term" value="F:damaged DNA binding"/>
    <property type="evidence" value="ECO:0007669"/>
    <property type="project" value="InterPro"/>
</dbReference>
<keyword evidence="10 18" id="KW-0456">Lyase</keyword>
<gene>
    <name evidence="18" type="ORF">BN12_120001</name>
</gene>
<comment type="caution">
    <text evidence="18">The sequence shown here is derived from an EMBL/GenBank/DDBJ whole genome shotgun (WGS) entry which is preliminary data.</text>
</comment>
<keyword evidence="5 14" id="KW-0863">Zinc-finger</keyword>
<keyword evidence="6 18" id="KW-0378">Hydrolase</keyword>
<evidence type="ECO:0000259" key="16">
    <source>
        <dbReference type="PROSITE" id="PS51066"/>
    </source>
</evidence>
<keyword evidence="19" id="KW-1185">Reference proteome</keyword>
<evidence type="ECO:0000256" key="11">
    <source>
        <dbReference type="ARBA" id="ARBA00023268"/>
    </source>
</evidence>
<evidence type="ECO:0000256" key="6">
    <source>
        <dbReference type="ARBA" id="ARBA00022801"/>
    </source>
</evidence>
<evidence type="ECO:0000256" key="10">
    <source>
        <dbReference type="ARBA" id="ARBA00023239"/>
    </source>
</evidence>
<dbReference type="SUPFAM" id="SSF81624">
    <property type="entry name" value="N-terminal domain of MutM-like DNA repair proteins"/>
    <property type="match status" value="1"/>
</dbReference>
<evidence type="ECO:0000259" key="17">
    <source>
        <dbReference type="PROSITE" id="PS51068"/>
    </source>
</evidence>
<dbReference type="RefSeq" id="WP_048549909.1">
    <property type="nucleotide sequence ID" value="NZ_HF570958.1"/>
</dbReference>
<dbReference type="EC" id="4.2.99.18" evidence="2"/>
<dbReference type="AlphaFoldDB" id="A0A077LWE5"/>
<evidence type="ECO:0000256" key="14">
    <source>
        <dbReference type="PROSITE-ProRule" id="PRU00391"/>
    </source>
</evidence>
<evidence type="ECO:0000256" key="2">
    <source>
        <dbReference type="ARBA" id="ARBA00012720"/>
    </source>
</evidence>
<dbReference type="CDD" id="cd08971">
    <property type="entry name" value="AcNei2_N"/>
    <property type="match status" value="1"/>
</dbReference>
<evidence type="ECO:0000256" key="3">
    <source>
        <dbReference type="ARBA" id="ARBA00022723"/>
    </source>
</evidence>
<evidence type="ECO:0000256" key="8">
    <source>
        <dbReference type="ARBA" id="ARBA00023125"/>
    </source>
</evidence>
<dbReference type="PROSITE" id="PS51066">
    <property type="entry name" value="ZF_FPG_2"/>
    <property type="match status" value="1"/>
</dbReference>
<dbReference type="SUPFAM" id="SSF57716">
    <property type="entry name" value="Glucocorticoid receptor-like (DNA-binding domain)"/>
    <property type="match status" value="1"/>
</dbReference>
<keyword evidence="7" id="KW-0862">Zinc</keyword>
<keyword evidence="11" id="KW-0511">Multifunctional enzyme</keyword>
<dbReference type="InterPro" id="IPR035937">
    <property type="entry name" value="FPG_N"/>
</dbReference>
<accession>A0A077LWE5</accession>
<keyword evidence="9" id="KW-0234">DNA repair</keyword>
<evidence type="ECO:0000256" key="9">
    <source>
        <dbReference type="ARBA" id="ARBA00023204"/>
    </source>
</evidence>
<feature type="domain" description="FPG-type" evidence="16">
    <location>
        <begin position="226"/>
        <end position="264"/>
    </location>
</feature>
<dbReference type="InterPro" id="IPR010979">
    <property type="entry name" value="Ribosomal_uS13-like_H2TH"/>
</dbReference>
<evidence type="ECO:0000313" key="19">
    <source>
        <dbReference type="Proteomes" id="UP000035721"/>
    </source>
</evidence>